<dbReference type="PANTHER" id="PTHR48048:SF35">
    <property type="entry name" value="UDP-GLYCOSYLTRANSFERASES DOMAIN-CONTAINING PROTEIN"/>
    <property type="match status" value="1"/>
</dbReference>
<dbReference type="InterPro" id="IPR002213">
    <property type="entry name" value="UDP_glucos_trans"/>
</dbReference>
<keyword evidence="2" id="KW-0808">Transferase</keyword>
<gene>
    <name evidence="3" type="ORF">ACH5RR_036280</name>
</gene>
<dbReference type="GO" id="GO:0016740">
    <property type="term" value="F:transferase activity"/>
    <property type="evidence" value="ECO:0007669"/>
    <property type="project" value="UniProtKB-KW"/>
</dbReference>
<dbReference type="AlphaFoldDB" id="A0ABD2Y2Q7"/>
<evidence type="ECO:0000256" key="1">
    <source>
        <dbReference type="ARBA" id="ARBA00009995"/>
    </source>
</evidence>
<sequence length="211" mass="23653">MISHRTQLSVCFGSQGSLQEDQVKELANGLEQSGYKFLWSLCKPSPENNTAGFPNEYMNYQDVLLEGFLDRTASIGRVIGLVSQLDILSLAAVSGFVSHCGWNSVLESIWCGVPIATRHLHSHQQLNAFQLVQELGLAVAITVDYQERRKNQAPITTEEVEKGIRMVMDSDSEVRQRVKEVRDKSRISMTEGGSSYKSLLDFIDHLLLNTY</sequence>
<dbReference type="FunFam" id="3.40.50.2000:FF:000056">
    <property type="entry name" value="Glycosyltransferase"/>
    <property type="match status" value="1"/>
</dbReference>
<reference evidence="3 4" key="1">
    <citation type="submission" date="2024-11" db="EMBL/GenBank/DDBJ databases">
        <title>A near-complete genome assembly of Cinchona calisaya.</title>
        <authorList>
            <person name="Lian D.C."/>
            <person name="Zhao X.W."/>
            <person name="Wei L."/>
        </authorList>
    </citation>
    <scope>NUCLEOTIDE SEQUENCE [LARGE SCALE GENOMIC DNA]</scope>
    <source>
        <tissue evidence="3">Nenye</tissue>
    </source>
</reference>
<comment type="caution">
    <text evidence="3">The sequence shown here is derived from an EMBL/GenBank/DDBJ whole genome shotgun (WGS) entry which is preliminary data.</text>
</comment>
<dbReference type="SUPFAM" id="SSF53756">
    <property type="entry name" value="UDP-Glycosyltransferase/glycogen phosphorylase"/>
    <property type="match status" value="1"/>
</dbReference>
<accession>A0ABD2Y2Q7</accession>
<keyword evidence="4" id="KW-1185">Reference proteome</keyword>
<dbReference type="CDD" id="cd03784">
    <property type="entry name" value="GT1_Gtf-like"/>
    <property type="match status" value="1"/>
</dbReference>
<proteinExistence type="inferred from homology"/>
<evidence type="ECO:0000313" key="4">
    <source>
        <dbReference type="Proteomes" id="UP001630127"/>
    </source>
</evidence>
<dbReference type="Proteomes" id="UP001630127">
    <property type="component" value="Unassembled WGS sequence"/>
</dbReference>
<dbReference type="Pfam" id="PF00201">
    <property type="entry name" value="UDPGT"/>
    <property type="match status" value="1"/>
</dbReference>
<evidence type="ECO:0000313" key="3">
    <source>
        <dbReference type="EMBL" id="KAL3501831.1"/>
    </source>
</evidence>
<evidence type="ECO:0000256" key="2">
    <source>
        <dbReference type="ARBA" id="ARBA00022679"/>
    </source>
</evidence>
<dbReference type="EMBL" id="JBJUIK010000015">
    <property type="protein sequence ID" value="KAL3501831.1"/>
    <property type="molecule type" value="Genomic_DNA"/>
</dbReference>
<dbReference type="InterPro" id="IPR050481">
    <property type="entry name" value="UDP-glycosyltransf_plant"/>
</dbReference>
<protein>
    <submittedName>
        <fullName evidence="3">Uncharacterized protein</fullName>
    </submittedName>
</protein>
<organism evidence="3 4">
    <name type="scientific">Cinchona calisaya</name>
    <dbReference type="NCBI Taxonomy" id="153742"/>
    <lineage>
        <taxon>Eukaryota</taxon>
        <taxon>Viridiplantae</taxon>
        <taxon>Streptophyta</taxon>
        <taxon>Embryophyta</taxon>
        <taxon>Tracheophyta</taxon>
        <taxon>Spermatophyta</taxon>
        <taxon>Magnoliopsida</taxon>
        <taxon>eudicotyledons</taxon>
        <taxon>Gunneridae</taxon>
        <taxon>Pentapetalae</taxon>
        <taxon>asterids</taxon>
        <taxon>lamiids</taxon>
        <taxon>Gentianales</taxon>
        <taxon>Rubiaceae</taxon>
        <taxon>Cinchonoideae</taxon>
        <taxon>Cinchoneae</taxon>
        <taxon>Cinchona</taxon>
    </lineage>
</organism>
<dbReference type="Gene3D" id="3.40.50.2000">
    <property type="entry name" value="Glycogen Phosphorylase B"/>
    <property type="match status" value="1"/>
</dbReference>
<name>A0ABD2Y2Q7_9GENT</name>
<dbReference type="PANTHER" id="PTHR48048">
    <property type="entry name" value="GLYCOSYLTRANSFERASE"/>
    <property type="match status" value="1"/>
</dbReference>
<comment type="similarity">
    <text evidence="1">Belongs to the UDP-glycosyltransferase family.</text>
</comment>